<dbReference type="InterPro" id="IPR006569">
    <property type="entry name" value="CID_dom"/>
</dbReference>
<feature type="region of interest" description="Disordered" evidence="2">
    <location>
        <begin position="581"/>
        <end position="630"/>
    </location>
</feature>
<dbReference type="InterPro" id="IPR045154">
    <property type="entry name" value="PCF11-like"/>
</dbReference>
<dbReference type="CDD" id="cd16982">
    <property type="entry name" value="CID_Pcf11"/>
    <property type="match status" value="1"/>
</dbReference>
<feature type="domain" description="CID" evidence="3">
    <location>
        <begin position="41"/>
        <end position="169"/>
    </location>
</feature>
<dbReference type="PROSITE" id="PS51391">
    <property type="entry name" value="CID"/>
    <property type="match status" value="1"/>
</dbReference>
<gene>
    <name evidence="4" type="ORF">C5167_019242</name>
</gene>
<dbReference type="GO" id="GO:0003729">
    <property type="term" value="F:mRNA binding"/>
    <property type="evidence" value="ECO:0007669"/>
    <property type="project" value="InterPro"/>
</dbReference>
<dbReference type="InterPro" id="IPR008942">
    <property type="entry name" value="ENTH_VHS"/>
</dbReference>
<dbReference type="EMBL" id="CM010716">
    <property type="protein sequence ID" value="RZC50814.1"/>
    <property type="molecule type" value="Genomic_DNA"/>
</dbReference>
<dbReference type="Gene3D" id="1.25.40.90">
    <property type="match status" value="1"/>
</dbReference>
<reference evidence="4 5" key="1">
    <citation type="journal article" date="2018" name="Science">
        <title>The opium poppy genome and morphinan production.</title>
        <authorList>
            <person name="Guo L."/>
            <person name="Winzer T."/>
            <person name="Yang X."/>
            <person name="Li Y."/>
            <person name="Ning Z."/>
            <person name="He Z."/>
            <person name="Teodor R."/>
            <person name="Lu Y."/>
            <person name="Bowser T.A."/>
            <person name="Graham I.A."/>
            <person name="Ye K."/>
        </authorList>
    </citation>
    <scope>NUCLEOTIDE SEQUENCE [LARGE SCALE GENOMIC DNA]</scope>
    <source>
        <strain evidence="5">cv. HN1</strain>
        <tissue evidence="4">Leaves</tissue>
    </source>
</reference>
<evidence type="ECO:0000313" key="5">
    <source>
        <dbReference type="Proteomes" id="UP000316621"/>
    </source>
</evidence>
<feature type="compositionally biased region" description="Polar residues" evidence="2">
    <location>
        <begin position="168"/>
        <end position="187"/>
    </location>
</feature>
<dbReference type="GO" id="GO:0000993">
    <property type="term" value="F:RNA polymerase II complex binding"/>
    <property type="evidence" value="ECO:0007669"/>
    <property type="project" value="InterPro"/>
</dbReference>
<name>A0A4Y7IPJ6_PAPSO</name>
<feature type="region of interest" description="Disordered" evidence="2">
    <location>
        <begin position="251"/>
        <end position="288"/>
    </location>
</feature>
<dbReference type="Pfam" id="PF23228">
    <property type="entry name" value="zf_PCFS4"/>
    <property type="match status" value="1"/>
</dbReference>
<dbReference type="PANTHER" id="PTHR15921">
    <property type="entry name" value="PRE-MRNA CLEAVAGE COMPLEX II"/>
    <property type="match status" value="1"/>
</dbReference>
<evidence type="ECO:0000256" key="1">
    <source>
        <dbReference type="ARBA" id="ARBA00022664"/>
    </source>
</evidence>
<keyword evidence="1" id="KW-0507">mRNA processing</keyword>
<dbReference type="PROSITE" id="PS00028">
    <property type="entry name" value="ZINC_FINGER_C2H2_1"/>
    <property type="match status" value="1"/>
</dbReference>
<feature type="compositionally biased region" description="Basic and acidic residues" evidence="2">
    <location>
        <begin position="837"/>
        <end position="849"/>
    </location>
</feature>
<dbReference type="InterPro" id="IPR057242">
    <property type="entry name" value="PCFS4-like"/>
</dbReference>
<evidence type="ECO:0000256" key="2">
    <source>
        <dbReference type="SAM" id="MobiDB-lite"/>
    </source>
</evidence>
<feature type="compositionally biased region" description="Polar residues" evidence="2">
    <location>
        <begin position="262"/>
        <end position="279"/>
    </location>
</feature>
<dbReference type="SUPFAM" id="SSF48464">
    <property type="entry name" value="ENTH/VHS domain"/>
    <property type="match status" value="1"/>
</dbReference>
<evidence type="ECO:0000259" key="3">
    <source>
        <dbReference type="PROSITE" id="PS51391"/>
    </source>
</evidence>
<proteinExistence type="predicted"/>
<dbReference type="SMART" id="SM00582">
    <property type="entry name" value="RPR"/>
    <property type="match status" value="1"/>
</dbReference>
<evidence type="ECO:0000313" key="4">
    <source>
        <dbReference type="EMBL" id="RZC50814.1"/>
    </source>
</evidence>
<dbReference type="AlphaFoldDB" id="A0A4Y7IPJ6"/>
<dbReference type="GO" id="GO:0005849">
    <property type="term" value="C:mRNA cleavage factor complex"/>
    <property type="evidence" value="ECO:0007669"/>
    <property type="project" value="TreeGrafter"/>
</dbReference>
<dbReference type="OrthoDB" id="2129491at2759"/>
<dbReference type="GO" id="GO:0006369">
    <property type="term" value="P:termination of RNA polymerase II transcription"/>
    <property type="evidence" value="ECO:0007669"/>
    <property type="project" value="InterPro"/>
</dbReference>
<dbReference type="OMA" id="QDEHSKH"/>
<feature type="compositionally biased region" description="Pro residues" evidence="2">
    <location>
        <begin position="604"/>
        <end position="616"/>
    </location>
</feature>
<dbReference type="Proteomes" id="UP000316621">
    <property type="component" value="Chromosome 2"/>
</dbReference>
<accession>A0A4Y7IPJ6</accession>
<dbReference type="PANTHER" id="PTHR15921:SF12">
    <property type="entry name" value="POLYADENYLATION AND CLEAVAGE FACTOR HOMOLOG 4"/>
    <property type="match status" value="1"/>
</dbReference>
<feature type="region of interest" description="Disordered" evidence="2">
    <location>
        <begin position="168"/>
        <end position="190"/>
    </location>
</feature>
<organism evidence="4 5">
    <name type="scientific">Papaver somniferum</name>
    <name type="common">Opium poppy</name>
    <dbReference type="NCBI Taxonomy" id="3469"/>
    <lineage>
        <taxon>Eukaryota</taxon>
        <taxon>Viridiplantae</taxon>
        <taxon>Streptophyta</taxon>
        <taxon>Embryophyta</taxon>
        <taxon>Tracheophyta</taxon>
        <taxon>Spermatophyta</taxon>
        <taxon>Magnoliopsida</taxon>
        <taxon>Ranunculales</taxon>
        <taxon>Papaveraceae</taxon>
        <taxon>Papaveroideae</taxon>
        <taxon>Papaver</taxon>
    </lineage>
</organism>
<protein>
    <recommendedName>
        <fullName evidence="3">CID domain-containing protein</fullName>
    </recommendedName>
</protein>
<sequence>MPAELIQKLPSPVVDRFRLLLKEREDELRVSDDEDDYSPLSVDDIVRVYDIVLSDLTFNSKPIITDLTIIAGEQRDCAEGIAEVICNRIAEAPVDQKLPSLYLLDSIVKNIGSAYVRHFSSRLHEVFFAAYNQVHPNQHPAMRHLFGTWSAVFPPPVLRRIGAELQLSTPTNHQPTGSLALTSSGSMSPRPAHGIHVNPKYLEARRQFEHATADVQRGTGVSSSLQMFGKKPDFSYGDKYDVGDTEIVNPHVRVGKVGPPGTKSSKFQVQSLSPSNNGFGTDKSPERAAPSHLRFEYAPSRVSGRDGERNDWWSKHGSDLDDQQRPRALIDAYGNYRGKNTLNVERLEVNNFSSEASTRKWQNTEEEEYVWEDMSPTLADRRSGESMPFNPTYGSLQTRVPLGRSTVGPPEPDLRRSNWPNQPLRPVVDDSAITAEDGISVLGPGRGSSSNQVVGGPQAQNVASQIPGPSYSSNLHGQFPQSFPHINREASGRAGQMSFPPTAPPAGQRLPPFHDGNNIFPKEPGHLQPHMFKPLEAREGFTSLVPAQMSSHVGAQPLNHGHTPQGHNPLLSLPFLNHNPFSSPPIRNMQNNNSFQSHGGGTVPPLPPGPPPPSHLRPPSQNIGPGASYAPGNSGYTGLISSLMAQGLISLTTPAPDQGSVGVEFDLDVLKVRHESAIKALYSDLPRQCTTCGLRFRSQEEHSSHMDWHVTRNRMSRNRKQQPSRKWFVSTSLWLSGAETLGTDAAPGFQPAETVVERKSEEEMAVPADEDQNTCALCGEPFGDFYSDETEEWMYKGAVYLNALDGSTAGMDRSLLGPIVHAKCRSGSSAVSNEALGQDRREMLDDSERKRMRVS</sequence>
<feature type="region of interest" description="Disordered" evidence="2">
    <location>
        <begin position="827"/>
        <end position="855"/>
    </location>
</feature>
<dbReference type="GO" id="GO:0031124">
    <property type="term" value="P:mRNA 3'-end processing"/>
    <property type="evidence" value="ECO:0007669"/>
    <property type="project" value="InterPro"/>
</dbReference>
<dbReference type="FunFam" id="1.25.40.90:FF:000023">
    <property type="entry name" value="polyadenylation and cleavage factor homolog 4"/>
    <property type="match status" value="1"/>
</dbReference>
<dbReference type="GO" id="GO:0005737">
    <property type="term" value="C:cytoplasm"/>
    <property type="evidence" value="ECO:0007669"/>
    <property type="project" value="TreeGrafter"/>
</dbReference>
<feature type="compositionally biased region" description="Polar residues" evidence="2">
    <location>
        <begin position="588"/>
        <end position="597"/>
    </location>
</feature>
<dbReference type="Pfam" id="PF04818">
    <property type="entry name" value="CID"/>
    <property type="match status" value="1"/>
</dbReference>
<dbReference type="STRING" id="3469.A0A4Y7IPJ6"/>
<keyword evidence="5" id="KW-1185">Reference proteome</keyword>
<dbReference type="InterPro" id="IPR047415">
    <property type="entry name" value="Pcf11_CID"/>
</dbReference>
<dbReference type="InterPro" id="IPR013087">
    <property type="entry name" value="Znf_C2H2_type"/>
</dbReference>
<dbReference type="Gramene" id="RZC50814">
    <property type="protein sequence ID" value="RZC50814"/>
    <property type="gene ID" value="C5167_019242"/>
</dbReference>